<organism evidence="2 3">
    <name type="scientific">Cyprinodon variegatus</name>
    <name type="common">Sheepshead minnow</name>
    <dbReference type="NCBI Taxonomy" id="28743"/>
    <lineage>
        <taxon>Eukaryota</taxon>
        <taxon>Metazoa</taxon>
        <taxon>Chordata</taxon>
        <taxon>Craniata</taxon>
        <taxon>Vertebrata</taxon>
        <taxon>Euteleostomi</taxon>
        <taxon>Actinopterygii</taxon>
        <taxon>Neopterygii</taxon>
        <taxon>Teleostei</taxon>
        <taxon>Neoteleostei</taxon>
        <taxon>Acanthomorphata</taxon>
        <taxon>Ovalentaria</taxon>
        <taxon>Atherinomorphae</taxon>
        <taxon>Cyprinodontiformes</taxon>
        <taxon>Cyprinodontidae</taxon>
        <taxon>Cyprinodon</taxon>
    </lineage>
</organism>
<protein>
    <submittedName>
        <fullName evidence="2">Uncharacterized protein</fullName>
    </submittedName>
</protein>
<evidence type="ECO:0000313" key="2">
    <source>
        <dbReference type="Ensembl" id="ENSCVAP00000013274.1"/>
    </source>
</evidence>
<feature type="region of interest" description="Disordered" evidence="1">
    <location>
        <begin position="19"/>
        <end position="38"/>
    </location>
</feature>
<evidence type="ECO:0000256" key="1">
    <source>
        <dbReference type="SAM" id="MobiDB-lite"/>
    </source>
</evidence>
<name>A0A3Q2D4P5_CYPVA</name>
<reference evidence="2" key="1">
    <citation type="submission" date="2025-08" db="UniProtKB">
        <authorList>
            <consortium name="Ensembl"/>
        </authorList>
    </citation>
    <scope>IDENTIFICATION</scope>
</reference>
<evidence type="ECO:0000313" key="3">
    <source>
        <dbReference type="Proteomes" id="UP000265020"/>
    </source>
</evidence>
<proteinExistence type="predicted"/>
<keyword evidence="3" id="KW-1185">Reference proteome</keyword>
<dbReference type="Ensembl" id="ENSCVAT00000030670.1">
    <property type="protein sequence ID" value="ENSCVAP00000013274.1"/>
    <property type="gene ID" value="ENSCVAG00000015742.1"/>
</dbReference>
<dbReference type="AlphaFoldDB" id="A0A3Q2D4P5"/>
<dbReference type="Proteomes" id="UP000265020">
    <property type="component" value="Unassembled WGS sequence"/>
</dbReference>
<reference evidence="2" key="2">
    <citation type="submission" date="2025-09" db="UniProtKB">
        <authorList>
            <consortium name="Ensembl"/>
        </authorList>
    </citation>
    <scope>IDENTIFICATION</scope>
</reference>
<sequence length="66" mass="6937">MSLKTKGIPKIICPSSFSFSKDTPNTHPGGTLETGTCARGSSGQTLALGLKILTEDASHCSEERNQ</sequence>
<feature type="compositionally biased region" description="Polar residues" evidence="1">
    <location>
        <begin position="19"/>
        <end position="28"/>
    </location>
</feature>
<accession>A0A3Q2D4P5</accession>